<organism evidence="1 2">
    <name type="scientific">Amycolatopsis pigmentata</name>
    <dbReference type="NCBI Taxonomy" id="450801"/>
    <lineage>
        <taxon>Bacteria</taxon>
        <taxon>Bacillati</taxon>
        <taxon>Actinomycetota</taxon>
        <taxon>Actinomycetes</taxon>
        <taxon>Pseudonocardiales</taxon>
        <taxon>Pseudonocardiaceae</taxon>
        <taxon>Amycolatopsis</taxon>
    </lineage>
</organism>
<protein>
    <submittedName>
        <fullName evidence="1">DUF72 domain-containing protein</fullName>
    </submittedName>
</protein>
<dbReference type="SUPFAM" id="SSF117396">
    <property type="entry name" value="TM1631-like"/>
    <property type="match status" value="1"/>
</dbReference>
<evidence type="ECO:0000313" key="2">
    <source>
        <dbReference type="Proteomes" id="UP001597417"/>
    </source>
</evidence>
<dbReference type="PANTHER" id="PTHR30348:SF13">
    <property type="entry name" value="UPF0759 PROTEIN YUNF"/>
    <property type="match status" value="1"/>
</dbReference>
<evidence type="ECO:0000313" key="1">
    <source>
        <dbReference type="EMBL" id="MFD2421001.1"/>
    </source>
</evidence>
<dbReference type="PANTHER" id="PTHR30348">
    <property type="entry name" value="UNCHARACTERIZED PROTEIN YECE"/>
    <property type="match status" value="1"/>
</dbReference>
<name>A0ABW5G4C0_9PSEU</name>
<gene>
    <name evidence="1" type="ORF">ACFSXZ_32205</name>
</gene>
<dbReference type="RefSeq" id="WP_378269349.1">
    <property type="nucleotide sequence ID" value="NZ_JBHUKR010000021.1"/>
</dbReference>
<accession>A0ABW5G4C0</accession>
<sequence length="292" mass="33639">MGEIRVGTAGWTDKTLIASGWYPEEADTPEKRLRYYAEQFRIVEVDSSYYGLPAERTATLWAERTPEGFLFNIKAFRLFTQHPTRIAALPKDLRPDPEKLGKDTVYLRDVPDEVAGEVWERFLGAIEPLRTTGKLGTILLQFPPWFTISRPNKNYILSCVERLTPRYQACVEFRHRSWLSEKNREETLEFLSGSRIPLVCVDMPQGYASSVPPLLAATADLAVVRFHGHSKKWTSKNIEEKFGYRYSEEELREWAPRLLGLAGEAERTQVLMNNCYRNYAQVNAERLTELLA</sequence>
<dbReference type="Pfam" id="PF01904">
    <property type="entry name" value="DUF72"/>
    <property type="match status" value="1"/>
</dbReference>
<comment type="caution">
    <text evidence="1">The sequence shown here is derived from an EMBL/GenBank/DDBJ whole genome shotgun (WGS) entry which is preliminary data.</text>
</comment>
<dbReference type="Gene3D" id="3.20.20.410">
    <property type="entry name" value="Protein of unknown function UPF0759"/>
    <property type="match status" value="1"/>
</dbReference>
<proteinExistence type="predicted"/>
<dbReference type="InterPro" id="IPR002763">
    <property type="entry name" value="DUF72"/>
</dbReference>
<dbReference type="EMBL" id="JBHUKR010000021">
    <property type="protein sequence ID" value="MFD2421001.1"/>
    <property type="molecule type" value="Genomic_DNA"/>
</dbReference>
<dbReference type="Proteomes" id="UP001597417">
    <property type="component" value="Unassembled WGS sequence"/>
</dbReference>
<keyword evidence="2" id="KW-1185">Reference proteome</keyword>
<reference evidence="2" key="1">
    <citation type="journal article" date="2019" name="Int. J. Syst. Evol. Microbiol.">
        <title>The Global Catalogue of Microorganisms (GCM) 10K type strain sequencing project: providing services to taxonomists for standard genome sequencing and annotation.</title>
        <authorList>
            <consortium name="The Broad Institute Genomics Platform"/>
            <consortium name="The Broad Institute Genome Sequencing Center for Infectious Disease"/>
            <person name="Wu L."/>
            <person name="Ma J."/>
        </authorList>
    </citation>
    <scope>NUCLEOTIDE SEQUENCE [LARGE SCALE GENOMIC DNA]</scope>
    <source>
        <strain evidence="2">CGMCC 4.7645</strain>
    </source>
</reference>
<dbReference type="InterPro" id="IPR036520">
    <property type="entry name" value="UPF0759_sf"/>
</dbReference>